<dbReference type="CDD" id="cd04216">
    <property type="entry name" value="Phytocyanin"/>
    <property type="match status" value="1"/>
</dbReference>
<feature type="transmembrane region" description="Helical" evidence="2">
    <location>
        <begin position="38"/>
        <end position="58"/>
    </location>
</feature>
<sequence>MYIHIQLMPFILQYPLSLFSVFTNSNQKTMEPLLRSKYTSLCFLLLLLLLLPLVIPSFSGISGVEAYKNYTVGDSSGWYESVNYQKWVAAKTFSLGDFLIFNTDTNHSVVQTYNLTTYKLCDYDDALENDTMQWSAADPSNTAVREVSVAVPLVKQGMNYFFSGDYDGGQCKNGQHFKISVTHGQGLPKSLQSPTTPTQDQSPGPATASSPGGSPSPGGDGSDDGSVPDTLVPASFDHPKADDTATGDHDKDSSGSLCVKHNHGMLFRVFMLLGFLYCCLW</sequence>
<dbReference type="InterPro" id="IPR008972">
    <property type="entry name" value="Cupredoxin"/>
</dbReference>
<dbReference type="GO" id="GO:0009055">
    <property type="term" value="F:electron transfer activity"/>
    <property type="evidence" value="ECO:0007669"/>
    <property type="project" value="InterPro"/>
</dbReference>
<reference evidence="4 5" key="1">
    <citation type="submission" date="2018-10" db="EMBL/GenBank/DDBJ databases">
        <title>A high-quality apple genome assembly.</title>
        <authorList>
            <person name="Hu J."/>
        </authorList>
    </citation>
    <scope>NUCLEOTIDE SEQUENCE [LARGE SCALE GENOMIC DNA]</scope>
    <source>
        <strain evidence="5">cv. HFTH1</strain>
        <tissue evidence="4">Young leaf</tissue>
    </source>
</reference>
<dbReference type="FunFam" id="2.60.40.420:FF:000048">
    <property type="entry name" value="Early nodulin-like protein 18"/>
    <property type="match status" value="1"/>
</dbReference>
<keyword evidence="2" id="KW-0472">Membrane</keyword>
<dbReference type="EMBL" id="RDQH01000337">
    <property type="protein sequence ID" value="RXH83853.1"/>
    <property type="molecule type" value="Genomic_DNA"/>
</dbReference>
<evidence type="ECO:0000313" key="5">
    <source>
        <dbReference type="Proteomes" id="UP000290289"/>
    </source>
</evidence>
<dbReference type="SUPFAM" id="SSF49503">
    <property type="entry name" value="Cupredoxins"/>
    <property type="match status" value="1"/>
</dbReference>
<comment type="caution">
    <text evidence="4">The sequence shown here is derived from an EMBL/GenBank/DDBJ whole genome shotgun (WGS) entry which is preliminary data.</text>
</comment>
<dbReference type="Proteomes" id="UP000290289">
    <property type="component" value="Chromosome 11"/>
</dbReference>
<dbReference type="PANTHER" id="PTHR33021">
    <property type="entry name" value="BLUE COPPER PROTEIN"/>
    <property type="match status" value="1"/>
</dbReference>
<protein>
    <recommendedName>
        <fullName evidence="3">Phytocyanin domain-containing protein</fullName>
    </recommendedName>
</protein>
<gene>
    <name evidence="4" type="ORF">DVH24_013098</name>
</gene>
<dbReference type="Gramene" id="mRNA:MD11G0148500">
    <property type="protein sequence ID" value="mRNA:MD11G0148500"/>
    <property type="gene ID" value="MD11G0148500"/>
</dbReference>
<evidence type="ECO:0000256" key="1">
    <source>
        <dbReference type="SAM" id="MobiDB-lite"/>
    </source>
</evidence>
<dbReference type="PANTHER" id="PTHR33021:SF6">
    <property type="entry name" value="EARLY NODULIN-LIKE PROTEIN 18"/>
    <property type="match status" value="1"/>
</dbReference>
<dbReference type="InterPro" id="IPR003245">
    <property type="entry name" value="Phytocyanin_dom"/>
</dbReference>
<evidence type="ECO:0000313" key="4">
    <source>
        <dbReference type="EMBL" id="RXH83853.1"/>
    </source>
</evidence>
<proteinExistence type="predicted"/>
<name>A0A498IRF6_MALDO</name>
<feature type="domain" description="Phytocyanin" evidence="3">
    <location>
        <begin position="68"/>
        <end position="183"/>
    </location>
</feature>
<evidence type="ECO:0000256" key="2">
    <source>
        <dbReference type="SAM" id="Phobius"/>
    </source>
</evidence>
<dbReference type="Pfam" id="PF02298">
    <property type="entry name" value="Cu_bind_like"/>
    <property type="match status" value="1"/>
</dbReference>
<dbReference type="PROSITE" id="PS51485">
    <property type="entry name" value="PHYTOCYANIN"/>
    <property type="match status" value="1"/>
</dbReference>
<dbReference type="GO" id="GO:0005886">
    <property type="term" value="C:plasma membrane"/>
    <property type="evidence" value="ECO:0007669"/>
    <property type="project" value="TreeGrafter"/>
</dbReference>
<accession>A0A498IRF6</accession>
<keyword evidence="2" id="KW-1133">Transmembrane helix</keyword>
<feature type="compositionally biased region" description="Polar residues" evidence="1">
    <location>
        <begin position="190"/>
        <end position="201"/>
    </location>
</feature>
<dbReference type="SMR" id="A0A498IRF6"/>
<dbReference type="InterPro" id="IPR039391">
    <property type="entry name" value="Phytocyanin-like"/>
</dbReference>
<organism evidence="4 5">
    <name type="scientific">Malus domestica</name>
    <name type="common">Apple</name>
    <name type="synonym">Pyrus malus</name>
    <dbReference type="NCBI Taxonomy" id="3750"/>
    <lineage>
        <taxon>Eukaryota</taxon>
        <taxon>Viridiplantae</taxon>
        <taxon>Streptophyta</taxon>
        <taxon>Embryophyta</taxon>
        <taxon>Tracheophyta</taxon>
        <taxon>Spermatophyta</taxon>
        <taxon>Magnoliopsida</taxon>
        <taxon>eudicotyledons</taxon>
        <taxon>Gunneridae</taxon>
        <taxon>Pentapetalae</taxon>
        <taxon>rosids</taxon>
        <taxon>fabids</taxon>
        <taxon>Rosales</taxon>
        <taxon>Rosaceae</taxon>
        <taxon>Amygdaloideae</taxon>
        <taxon>Maleae</taxon>
        <taxon>Malus</taxon>
    </lineage>
</organism>
<feature type="region of interest" description="Disordered" evidence="1">
    <location>
        <begin position="185"/>
        <end position="255"/>
    </location>
</feature>
<feature type="compositionally biased region" description="Basic and acidic residues" evidence="1">
    <location>
        <begin position="237"/>
        <end position="253"/>
    </location>
</feature>
<keyword evidence="2" id="KW-0812">Transmembrane</keyword>
<keyword evidence="5" id="KW-1185">Reference proteome</keyword>
<evidence type="ECO:0000259" key="3">
    <source>
        <dbReference type="PROSITE" id="PS51485"/>
    </source>
</evidence>
<dbReference type="Gene3D" id="2.60.40.420">
    <property type="entry name" value="Cupredoxins - blue copper proteins"/>
    <property type="match status" value="1"/>
</dbReference>
<feature type="compositionally biased region" description="Low complexity" evidence="1">
    <location>
        <begin position="202"/>
        <end position="213"/>
    </location>
</feature>
<dbReference type="AlphaFoldDB" id="A0A498IRF6"/>